<name>U1GSI5_ENDPU</name>
<dbReference type="eggNOG" id="KOG4288">
    <property type="taxonomic scope" value="Eukaryota"/>
</dbReference>
<feature type="compositionally biased region" description="Basic and acidic residues" evidence="1">
    <location>
        <begin position="125"/>
        <end position="134"/>
    </location>
</feature>
<dbReference type="RefSeq" id="XP_007787736.1">
    <property type="nucleotide sequence ID" value="XM_007789546.1"/>
</dbReference>
<protein>
    <recommendedName>
        <fullName evidence="2">NAD(P)-binding domain-containing protein</fullName>
    </recommendedName>
</protein>
<dbReference type="HOGENOM" id="CLU_055314_1_0_1"/>
<gene>
    <name evidence="3" type="ORF">EPUS_05169</name>
</gene>
<dbReference type="Gene3D" id="3.40.50.720">
    <property type="entry name" value="NAD(P)-binding Rossmann-like Domain"/>
    <property type="match status" value="1"/>
</dbReference>
<dbReference type="OMA" id="WERADIF"/>
<dbReference type="OrthoDB" id="276721at2759"/>
<dbReference type="GO" id="GO:0044877">
    <property type="term" value="F:protein-containing complex binding"/>
    <property type="evidence" value="ECO:0007669"/>
    <property type="project" value="TreeGrafter"/>
</dbReference>
<evidence type="ECO:0000259" key="2">
    <source>
        <dbReference type="Pfam" id="PF13460"/>
    </source>
</evidence>
<dbReference type="GeneID" id="19240122"/>
<dbReference type="InterPro" id="IPR051207">
    <property type="entry name" value="ComplexI_NDUFA9_subunit"/>
</dbReference>
<feature type="domain" description="NAD(P)-binding" evidence="2">
    <location>
        <begin position="13"/>
        <end position="215"/>
    </location>
</feature>
<dbReference type="AlphaFoldDB" id="U1GSI5"/>
<keyword evidence="4" id="KW-1185">Reference proteome</keyword>
<dbReference type="SUPFAM" id="SSF51735">
    <property type="entry name" value="NAD(P)-binding Rossmann-fold domains"/>
    <property type="match status" value="1"/>
</dbReference>
<evidence type="ECO:0000313" key="3">
    <source>
        <dbReference type="EMBL" id="ERF74961.1"/>
    </source>
</evidence>
<dbReference type="EMBL" id="KE720846">
    <property type="protein sequence ID" value="ERF74961.1"/>
    <property type="molecule type" value="Genomic_DNA"/>
</dbReference>
<accession>U1GSI5</accession>
<reference evidence="4" key="1">
    <citation type="journal article" date="2014" name="BMC Genomics">
        <title>Genome characteristics reveal the impact of lichenization on lichen-forming fungus Endocarpon pusillum Hedwig (Verrucariales, Ascomycota).</title>
        <authorList>
            <person name="Wang Y.-Y."/>
            <person name="Liu B."/>
            <person name="Zhang X.-Y."/>
            <person name="Zhou Q.-M."/>
            <person name="Zhang T."/>
            <person name="Li H."/>
            <person name="Yu Y.-F."/>
            <person name="Zhang X.-L."/>
            <person name="Hao X.-Y."/>
            <person name="Wang M."/>
            <person name="Wang L."/>
            <person name="Wei J.-C."/>
        </authorList>
    </citation>
    <scope>NUCLEOTIDE SEQUENCE [LARGE SCALE GENOMIC DNA]</scope>
    <source>
        <strain evidence="4">Z07020 / HMAS-L-300199</strain>
    </source>
</reference>
<dbReference type="GO" id="GO:0006744">
    <property type="term" value="P:ubiquinone biosynthetic process"/>
    <property type="evidence" value="ECO:0007669"/>
    <property type="project" value="EnsemblFungi"/>
</dbReference>
<dbReference type="PANTHER" id="PTHR12126:SF16">
    <property type="entry name" value="MIOREX COMPLEX COMPONENT 2"/>
    <property type="match status" value="1"/>
</dbReference>
<dbReference type="InterPro" id="IPR036291">
    <property type="entry name" value="NAD(P)-bd_dom_sf"/>
</dbReference>
<dbReference type="GO" id="GO:0005739">
    <property type="term" value="C:mitochondrion"/>
    <property type="evidence" value="ECO:0007669"/>
    <property type="project" value="EnsemblFungi"/>
</dbReference>
<organism evidence="3 4">
    <name type="scientific">Endocarpon pusillum (strain Z07020 / HMAS-L-300199)</name>
    <name type="common">Lichen-forming fungus</name>
    <dbReference type="NCBI Taxonomy" id="1263415"/>
    <lineage>
        <taxon>Eukaryota</taxon>
        <taxon>Fungi</taxon>
        <taxon>Dikarya</taxon>
        <taxon>Ascomycota</taxon>
        <taxon>Pezizomycotina</taxon>
        <taxon>Eurotiomycetes</taxon>
        <taxon>Chaetothyriomycetidae</taxon>
        <taxon>Verrucariales</taxon>
        <taxon>Verrucariaceae</taxon>
        <taxon>Endocarpon</taxon>
    </lineage>
</organism>
<proteinExistence type="predicted"/>
<evidence type="ECO:0000256" key="1">
    <source>
        <dbReference type="SAM" id="MobiDB-lite"/>
    </source>
</evidence>
<sequence length="305" mass="32139">MTTNVKKSIVVAGGNGFLGSRICKSAVARGWDVTSISRSGEPSWSSVTSSSTPPPWATSVTWAKGDILKPSTYTTCLKSADAVVHSMGILLEADYKGVITGKESVFSGLSRAFSSTKSGSSGNPLEREPGGELAAGERDGQLTYELINRDSAIALAQESQREGVKCFVFISAAAGAPMLPQRYITTKREAETTIASELVKLRSVFIRPGFLYDSSRKFTLPIAASGMVGSAVNGIVGGSLTSIFGAAVEKPLKADLVAEAVVEAIADEDTKGVVGTKDIEALAAKAWRKTMFLRTRCVEEAPDSE</sequence>
<dbReference type="InterPro" id="IPR016040">
    <property type="entry name" value="NAD(P)-bd_dom"/>
</dbReference>
<dbReference type="Proteomes" id="UP000019373">
    <property type="component" value="Unassembled WGS sequence"/>
</dbReference>
<evidence type="ECO:0000313" key="4">
    <source>
        <dbReference type="Proteomes" id="UP000019373"/>
    </source>
</evidence>
<feature type="compositionally biased region" description="Polar residues" evidence="1">
    <location>
        <begin position="113"/>
        <end position="123"/>
    </location>
</feature>
<dbReference type="PANTHER" id="PTHR12126">
    <property type="entry name" value="NADH-UBIQUINONE OXIDOREDUCTASE 39 KDA SUBUNIT-RELATED"/>
    <property type="match status" value="1"/>
</dbReference>
<feature type="region of interest" description="Disordered" evidence="1">
    <location>
        <begin position="113"/>
        <end position="134"/>
    </location>
</feature>
<dbReference type="Pfam" id="PF13460">
    <property type="entry name" value="NAD_binding_10"/>
    <property type="match status" value="1"/>
</dbReference>